<organism evidence="2 3">
    <name type="scientific">Phenylobacterium zucineum (strain HLK1)</name>
    <dbReference type="NCBI Taxonomy" id="450851"/>
    <lineage>
        <taxon>Bacteria</taxon>
        <taxon>Pseudomonadati</taxon>
        <taxon>Pseudomonadota</taxon>
        <taxon>Alphaproteobacteria</taxon>
        <taxon>Caulobacterales</taxon>
        <taxon>Caulobacteraceae</taxon>
        <taxon>Phenylobacterium</taxon>
    </lineage>
</organism>
<dbReference type="KEGG" id="pzu:PHZ_c2790"/>
<dbReference type="RefSeq" id="WP_012523337.1">
    <property type="nucleotide sequence ID" value="NC_011144.1"/>
</dbReference>
<dbReference type="EMBL" id="CP000747">
    <property type="protein sequence ID" value="ACG79199.1"/>
    <property type="molecule type" value="Genomic_DNA"/>
</dbReference>
<dbReference type="InterPro" id="IPR052917">
    <property type="entry name" value="Stress-Dev_Protein"/>
</dbReference>
<dbReference type="Gene3D" id="2.30.110.10">
    <property type="entry name" value="Electron Transport, Fmn-binding Protein, Chain A"/>
    <property type="match status" value="1"/>
</dbReference>
<dbReference type="Proteomes" id="UP000001868">
    <property type="component" value="Chromosome"/>
</dbReference>
<reference evidence="2 3" key="1">
    <citation type="journal article" date="2008" name="BMC Genomics">
        <title>Complete genome of Phenylobacterium zucineum - a novel facultative intracellular bacterium isolated from human erythroleukemia cell line K562.</title>
        <authorList>
            <person name="Luo Y."/>
            <person name="Xu X."/>
            <person name="Ding Z."/>
            <person name="Liu Z."/>
            <person name="Zhang B."/>
            <person name="Yan Z."/>
            <person name="Sun J."/>
            <person name="Hu S."/>
            <person name="Hu X."/>
        </authorList>
    </citation>
    <scope>NUCLEOTIDE SEQUENCE [LARGE SCALE GENOMIC DNA]</scope>
    <source>
        <strain evidence="2 3">HLK1</strain>
    </source>
</reference>
<dbReference type="SUPFAM" id="SSF50475">
    <property type="entry name" value="FMN-binding split barrel"/>
    <property type="match status" value="1"/>
</dbReference>
<protein>
    <recommendedName>
        <fullName evidence="1">General stress protein FMN-binding split barrel domain-containing protein</fullName>
    </recommendedName>
</protein>
<keyword evidence="3" id="KW-1185">Reference proteome</keyword>
<feature type="domain" description="General stress protein FMN-binding split barrel" evidence="1">
    <location>
        <begin position="10"/>
        <end position="154"/>
    </location>
</feature>
<dbReference type="AlphaFoldDB" id="B4R881"/>
<evidence type="ECO:0000313" key="2">
    <source>
        <dbReference type="EMBL" id="ACG79199.1"/>
    </source>
</evidence>
<evidence type="ECO:0000313" key="3">
    <source>
        <dbReference type="Proteomes" id="UP000001868"/>
    </source>
</evidence>
<gene>
    <name evidence="2" type="ordered locus">PHZ_c2790</name>
</gene>
<dbReference type="eggNOG" id="COG3871">
    <property type="taxonomic scope" value="Bacteria"/>
</dbReference>
<dbReference type="Pfam" id="PF16242">
    <property type="entry name" value="Pyrid_ox_like"/>
    <property type="match status" value="1"/>
</dbReference>
<proteinExistence type="predicted"/>
<dbReference type="OrthoDB" id="1432662at2"/>
<dbReference type="STRING" id="450851.PHZ_c2790"/>
<accession>B4R881</accession>
<dbReference type="PANTHER" id="PTHR34818:SF1">
    <property type="entry name" value="PROTEIN BLI-3"/>
    <property type="match status" value="1"/>
</dbReference>
<evidence type="ECO:0000259" key="1">
    <source>
        <dbReference type="Pfam" id="PF16242"/>
    </source>
</evidence>
<dbReference type="InterPro" id="IPR038725">
    <property type="entry name" value="YdaG_split_barrel_FMN-bd"/>
</dbReference>
<sequence length="164" mass="18830">MAHEVTQAEAQDRLWDAVEKHQIGMLGVSGDGHHYQPMTAFLERETNQLWFFTYEDTDLARSAQTGRGEGVFILQTRDVYACIDGTLRMERDRTRMDRYWNAHVAAWYPEGKDDPRLTMLCLDATDAAVWISEVGPVRYAWEIARANATGRTPDVGDRRDINLH</sequence>
<dbReference type="HOGENOM" id="CLU_091428_2_1_5"/>
<name>B4R881_PHEZH</name>
<dbReference type="PANTHER" id="PTHR34818">
    <property type="entry name" value="PROTEIN BLI-3"/>
    <property type="match status" value="1"/>
</dbReference>
<dbReference type="InterPro" id="IPR012349">
    <property type="entry name" value="Split_barrel_FMN-bd"/>
</dbReference>